<dbReference type="RefSeq" id="WP_306075539.1">
    <property type="nucleotide sequence ID" value="NZ_JAROBZ020000001.1"/>
</dbReference>
<evidence type="ECO:0000313" key="4">
    <source>
        <dbReference type="EMBL" id="MFB3166752.1"/>
    </source>
</evidence>
<dbReference type="PANTHER" id="PTHR42951:SF22">
    <property type="entry name" value="METALLO BETA-LACTAMASE SUPERFAMILY LIPOPROTEIN"/>
    <property type="match status" value="1"/>
</dbReference>
<dbReference type="EMBL" id="JAROBZ020000001">
    <property type="protein sequence ID" value="MFB3166752.1"/>
    <property type="molecule type" value="Genomic_DNA"/>
</dbReference>
<dbReference type="InterPro" id="IPR001279">
    <property type="entry name" value="Metallo-B-lactamas"/>
</dbReference>
<dbReference type="SUPFAM" id="SSF56281">
    <property type="entry name" value="Metallo-hydrolase/oxidoreductase"/>
    <property type="match status" value="1"/>
</dbReference>
<dbReference type="Pfam" id="PF13290">
    <property type="entry name" value="CHB_HEX_C_1"/>
    <property type="match status" value="1"/>
</dbReference>
<evidence type="ECO:0000313" key="5">
    <source>
        <dbReference type="Proteomes" id="UP001241748"/>
    </source>
</evidence>
<dbReference type="Pfam" id="PF00753">
    <property type="entry name" value="Lactamase_B"/>
    <property type="match status" value="1"/>
</dbReference>
<feature type="signal peptide" evidence="2">
    <location>
        <begin position="1"/>
        <end position="27"/>
    </location>
</feature>
<comment type="caution">
    <text evidence="4">The sequence shown here is derived from an EMBL/GenBank/DDBJ whole genome shotgun (WGS) entry which is preliminary data.</text>
</comment>
<name>A0ABV4YPJ5_9BACI</name>
<sequence>MLRSLKKSKFFLMLLIAVMLLPSSFYASTQNENKKVLKGDLMTKAEFVGKISTYFAWPHPSDYNDIWKAPLKQFNDVKTTDPYGKEIEAAYEEGIISPDAEGNFNPDSEISRQDAAVILANVFKITESDNAAKFSDYDSIRPDARGSVNALVEWSFMSGRTPDLFKPNEPIKRSEVDQIFNNITSKMVTPVQALPKQNAVAPRRYVKLYTPTPGATIYYTTDGSEPTTSSKIYTVETTGHINEMLNNNQLPERTVVYKAIAVKDGLVTSPVQTFTWHLYRPVIDEFQHKLIKEKTNTSPAIYQLYNDSESVRPMAWYIEGQEEGILFDALQTRADAKNLKEYIDQNIANKPYSVVVGHSHGDHMAQAPNFAKSHDIYVNERGWASISSVLNNPEDQAKVKNIDEGDIIDIGGSKLYVYALPGHDHSDIILQDKENGLIFASDIYGCTRAGSADNVAVTGVRTDLFLSLVQQTYANFKKDNGKITQIFTGHDESALEASHLGIYEAAVQQVIDKGEAGITPTLRGNNDAPNSRTTIIGDMWKDGTNWIAIKIPGIKGDNTEYLTSSPINYNGQDGFMKYSVLSNIEIEGGELVGKTVQWAEPRSFSWAGNTITVNNSLSNKFDPWSYDYTIEVPKSQDMITLIPSTMSTNVKSIRINGKKVDYRSRTAVPVSDGSVITIDIIAPDKVTTSTYTFSVDKN</sequence>
<evidence type="ECO:0000259" key="3">
    <source>
        <dbReference type="PROSITE" id="PS51272"/>
    </source>
</evidence>
<dbReference type="Gene3D" id="3.60.15.10">
    <property type="entry name" value="Ribonuclease Z/Hydroxyacylglutathione hydrolase-like"/>
    <property type="match status" value="1"/>
</dbReference>
<evidence type="ECO:0000256" key="1">
    <source>
        <dbReference type="ARBA" id="ARBA00022729"/>
    </source>
</evidence>
<dbReference type="PROSITE" id="PS51272">
    <property type="entry name" value="SLH"/>
    <property type="match status" value="1"/>
</dbReference>
<reference evidence="4 5" key="1">
    <citation type="submission" date="2024-05" db="EMBL/GenBank/DDBJ databases">
        <authorList>
            <person name="Venkateswaran K."/>
        </authorList>
    </citation>
    <scope>NUCLEOTIDE SEQUENCE [LARGE SCALE GENOMIC DNA]</scope>
    <source>
        <strain evidence="4 5">179-C4-2-HS</strain>
    </source>
</reference>
<feature type="domain" description="SLH" evidence="3">
    <location>
        <begin position="70"/>
        <end position="133"/>
    </location>
</feature>
<evidence type="ECO:0000256" key="2">
    <source>
        <dbReference type="SAM" id="SignalP"/>
    </source>
</evidence>
<dbReference type="SMART" id="SM00849">
    <property type="entry name" value="Lactamase_B"/>
    <property type="match status" value="1"/>
</dbReference>
<dbReference type="InterPro" id="IPR036866">
    <property type="entry name" value="RibonucZ/Hydroxyglut_hydro"/>
</dbReference>
<dbReference type="InterPro" id="IPR050855">
    <property type="entry name" value="NDM-1-like"/>
</dbReference>
<dbReference type="Pfam" id="PF12733">
    <property type="entry name" value="Cadherin-like"/>
    <property type="match status" value="1"/>
</dbReference>
<gene>
    <name evidence="4" type="ORF">P5G62_006485</name>
</gene>
<organism evidence="4 5">
    <name type="scientific">Neobacillus driksii</name>
    <dbReference type="NCBI Taxonomy" id="3035913"/>
    <lineage>
        <taxon>Bacteria</taxon>
        <taxon>Bacillati</taxon>
        <taxon>Bacillota</taxon>
        <taxon>Bacilli</taxon>
        <taxon>Bacillales</taxon>
        <taxon>Bacillaceae</taxon>
        <taxon>Neobacillus</taxon>
    </lineage>
</organism>
<feature type="chain" id="PRO_5046987486" evidence="2">
    <location>
        <begin position="28"/>
        <end position="698"/>
    </location>
</feature>
<proteinExistence type="predicted"/>
<dbReference type="Proteomes" id="UP001241748">
    <property type="component" value="Unassembled WGS sequence"/>
</dbReference>
<dbReference type="InterPro" id="IPR001119">
    <property type="entry name" value="SLH_dom"/>
</dbReference>
<keyword evidence="5" id="KW-1185">Reference proteome</keyword>
<dbReference type="PANTHER" id="PTHR42951">
    <property type="entry name" value="METALLO-BETA-LACTAMASE DOMAIN-CONTAINING"/>
    <property type="match status" value="1"/>
</dbReference>
<dbReference type="InterPro" id="IPR025883">
    <property type="entry name" value="Cadherin-like_domain"/>
</dbReference>
<protein>
    <submittedName>
        <fullName evidence="4">S-layer homology domain-containing protein</fullName>
    </submittedName>
</protein>
<keyword evidence="1 2" id="KW-0732">Signal</keyword>
<accession>A0ABV4YPJ5</accession>
<dbReference type="InterPro" id="IPR059177">
    <property type="entry name" value="GH29D-like_dom"/>
</dbReference>
<dbReference type="Pfam" id="PF00395">
    <property type="entry name" value="SLH"/>
    <property type="match status" value="2"/>
</dbReference>